<keyword evidence="2" id="KW-1133">Transmembrane helix</keyword>
<dbReference type="InterPro" id="IPR058379">
    <property type="entry name" value="DUF8066"/>
</dbReference>
<feature type="compositionally biased region" description="Basic and acidic residues" evidence="1">
    <location>
        <begin position="81"/>
        <end position="96"/>
    </location>
</feature>
<dbReference type="RefSeq" id="WP_220618323.1">
    <property type="nucleotide sequence ID" value="NZ_RKLR01000003.1"/>
</dbReference>
<comment type="caution">
    <text evidence="3">The sequence shown here is derived from an EMBL/GenBank/DDBJ whole genome shotgun (WGS) entry which is preliminary data.</text>
</comment>
<protein>
    <recommendedName>
        <fullName evidence="5">Zinc finger protein</fullName>
    </recommendedName>
</protein>
<keyword evidence="4" id="KW-1185">Reference proteome</keyword>
<keyword evidence="2" id="KW-0472">Membrane</keyword>
<name>A0AAW4PSP7_9EURY</name>
<accession>A0AAW4PSP7</accession>
<evidence type="ECO:0008006" key="5">
    <source>
        <dbReference type="Google" id="ProtNLM"/>
    </source>
</evidence>
<evidence type="ECO:0000313" key="3">
    <source>
        <dbReference type="EMBL" id="MBX0323352.1"/>
    </source>
</evidence>
<gene>
    <name evidence="3" type="ORF">EGH21_09960</name>
</gene>
<feature type="transmembrane region" description="Helical" evidence="2">
    <location>
        <begin position="12"/>
        <end position="34"/>
    </location>
</feature>
<organism evidence="3 4">
    <name type="scientific">Haloarcula rubra</name>
    <dbReference type="NCBI Taxonomy" id="2487747"/>
    <lineage>
        <taxon>Archaea</taxon>
        <taxon>Methanobacteriati</taxon>
        <taxon>Methanobacteriota</taxon>
        <taxon>Stenosarchaea group</taxon>
        <taxon>Halobacteria</taxon>
        <taxon>Halobacteriales</taxon>
        <taxon>Haloarculaceae</taxon>
        <taxon>Haloarcula</taxon>
    </lineage>
</organism>
<proteinExistence type="predicted"/>
<evidence type="ECO:0000256" key="2">
    <source>
        <dbReference type="SAM" id="Phobius"/>
    </source>
</evidence>
<keyword evidence="2" id="KW-0812">Transmembrane</keyword>
<dbReference type="Pfam" id="PF26262">
    <property type="entry name" value="DUF8066"/>
    <property type="match status" value="1"/>
</dbReference>
<feature type="region of interest" description="Disordered" evidence="1">
    <location>
        <begin position="69"/>
        <end position="96"/>
    </location>
</feature>
<reference evidence="3 4" key="1">
    <citation type="submission" date="2021-06" db="EMBL/GenBank/DDBJ databases">
        <title>Halomicroarcula sp. a new haloarchaeum isolated from saline soil.</title>
        <authorList>
            <person name="Duran-Viseras A."/>
            <person name="Sanchez-Porro C."/>
            <person name="Ventosa A."/>
        </authorList>
    </citation>
    <scope>NUCLEOTIDE SEQUENCE [LARGE SCALE GENOMIC DNA]</scope>
    <source>
        <strain evidence="3 4">F13</strain>
    </source>
</reference>
<evidence type="ECO:0000256" key="1">
    <source>
        <dbReference type="SAM" id="MobiDB-lite"/>
    </source>
</evidence>
<dbReference type="EMBL" id="RKLR01000003">
    <property type="protein sequence ID" value="MBX0323352.1"/>
    <property type="molecule type" value="Genomic_DNA"/>
</dbReference>
<sequence>MPSTTNDRTLRAGLAVFSVLVLAYSLVIVQQILLGLLAVATLWTVYLFYHFVQVLGRIAAALERLASQRADGGTGTPPAEQPHREVADDRDLERDY</sequence>
<dbReference type="AlphaFoldDB" id="A0AAW4PSP7"/>
<evidence type="ECO:0000313" key="4">
    <source>
        <dbReference type="Proteomes" id="UP001430377"/>
    </source>
</evidence>
<dbReference type="Proteomes" id="UP001430377">
    <property type="component" value="Unassembled WGS sequence"/>
</dbReference>
<feature type="transmembrane region" description="Helical" evidence="2">
    <location>
        <begin position="40"/>
        <end position="60"/>
    </location>
</feature>